<feature type="domain" description="DUF7507" evidence="3">
    <location>
        <begin position="181"/>
        <end position="273"/>
    </location>
</feature>
<accession>A0A4R5VD77</accession>
<reference evidence="4 5" key="1">
    <citation type="submission" date="2019-03" db="EMBL/GenBank/DDBJ databases">
        <title>Algoriphagus aquimaris sp. nov., isolated form marine sediment in Pohang, Korea.</title>
        <authorList>
            <person name="Kim J."/>
            <person name="Yoon S.-H."/>
            <person name="Lee S.-S."/>
        </authorList>
    </citation>
    <scope>NUCLEOTIDE SEQUENCE [LARGE SCALE GENOMIC DNA]</scope>
    <source>
        <strain evidence="4 5">F21</strain>
    </source>
</reference>
<keyword evidence="5" id="KW-1185">Reference proteome</keyword>
<feature type="domain" description="DUF7507" evidence="3">
    <location>
        <begin position="290"/>
        <end position="387"/>
    </location>
</feature>
<dbReference type="RefSeq" id="WP_133389572.1">
    <property type="nucleotide sequence ID" value="NZ_SMUW01000022.1"/>
</dbReference>
<dbReference type="Pfam" id="PF13585">
    <property type="entry name" value="CHU_C"/>
    <property type="match status" value="1"/>
</dbReference>
<dbReference type="PANTHER" id="PTHR34819">
    <property type="entry name" value="LARGE CYSTEINE-RICH PERIPLASMIC PROTEIN OMCB"/>
    <property type="match status" value="1"/>
</dbReference>
<gene>
    <name evidence="4" type="ORF">E1898_01635</name>
</gene>
<dbReference type="EMBL" id="SMUW01000022">
    <property type="protein sequence ID" value="TDK50084.1"/>
    <property type="molecule type" value="Genomic_DNA"/>
</dbReference>
<evidence type="ECO:0000313" key="5">
    <source>
        <dbReference type="Proteomes" id="UP000295438"/>
    </source>
</evidence>
<feature type="non-terminal residue" evidence="4">
    <location>
        <position position="1"/>
    </location>
</feature>
<dbReference type="Gene3D" id="2.60.40.1120">
    <property type="entry name" value="Carboxypeptidase-like, regulatory domain"/>
    <property type="match status" value="1"/>
</dbReference>
<dbReference type="Proteomes" id="UP000295438">
    <property type="component" value="Unassembled WGS sequence"/>
</dbReference>
<dbReference type="Gene3D" id="2.60.40.10">
    <property type="entry name" value="Immunoglobulins"/>
    <property type="match status" value="1"/>
</dbReference>
<evidence type="ECO:0000259" key="2">
    <source>
        <dbReference type="Pfam" id="PF01345"/>
    </source>
</evidence>
<dbReference type="PANTHER" id="PTHR34819:SF3">
    <property type="entry name" value="CELL SURFACE PROTEIN"/>
    <property type="match status" value="1"/>
</dbReference>
<dbReference type="NCBIfam" id="TIGR04131">
    <property type="entry name" value="Bac_Flav_CTERM"/>
    <property type="match status" value="1"/>
</dbReference>
<dbReference type="InterPro" id="IPR047589">
    <property type="entry name" value="DUF11_rpt"/>
</dbReference>
<feature type="region of interest" description="Disordered" evidence="1">
    <location>
        <begin position="158"/>
        <end position="180"/>
    </location>
</feature>
<evidence type="ECO:0000313" key="4">
    <source>
        <dbReference type="EMBL" id="TDK50084.1"/>
    </source>
</evidence>
<dbReference type="InterPro" id="IPR055354">
    <property type="entry name" value="DUF7507"/>
</dbReference>
<dbReference type="NCBIfam" id="TIGR01451">
    <property type="entry name" value="B_ant_repeat"/>
    <property type="match status" value="4"/>
</dbReference>
<dbReference type="AlphaFoldDB" id="A0A4R5VD77"/>
<name>A0A4R5VD77_9BACT</name>
<dbReference type="InterPro" id="IPR001434">
    <property type="entry name" value="OmcB-like_DUF11"/>
</dbReference>
<dbReference type="InterPro" id="IPR051172">
    <property type="entry name" value="Chlamydia_OmcB"/>
</dbReference>
<dbReference type="SUPFAM" id="SSF49478">
    <property type="entry name" value="Cna protein B-type domain"/>
    <property type="match status" value="1"/>
</dbReference>
<dbReference type="InterPro" id="IPR026341">
    <property type="entry name" value="T9SS_type_B"/>
</dbReference>
<proteinExistence type="predicted"/>
<dbReference type="Pfam" id="PF24346">
    <property type="entry name" value="DUF7507"/>
    <property type="match status" value="4"/>
</dbReference>
<feature type="domain" description="DUF7507" evidence="3">
    <location>
        <begin position="74"/>
        <end position="170"/>
    </location>
</feature>
<comment type="caution">
    <text evidence="4">The sequence shown here is derived from an EMBL/GenBank/DDBJ whole genome shotgun (WGS) entry which is preliminary data.</text>
</comment>
<sequence>TTLAGVTISDPLTGFSENVGSMVPGQVVVRETTYVVTQADIDNGSIVNVANVFAFSGQTPVSDEDDAIVEAIRNPSIQVIKSDNGAQVSEAGDVITYTLTVTNTGNVTLTNVTVDDPLTGLDVNVGTLAPGESTSVDTDYVVTQADVDAGFVLNTALTEGESPDGEDPEDDTEIETPVERNPSIQVIKSDNGAQVSEAGDVITYTLTVTNTGNVTLTNVTVEDPLTGLDVNVGTLAPGASTSVDTDYVVTQADVDAGFVLNTALTTGDSPEGEDDPEDETEIETPIDRSSSITITKEADVESVQDEGEIINYTIVVTNTGNTTLTDIVVTDPLTGLDEVIDVLLPGESTSFETSYTVTIADLANKGSILNVATATFTDPVTEDEVTEEAEETVDIGCIDWTLVTGIVYNALTDQPLPNVPITLIPQGDTPGETLIVITDAEGRYVFKDVPTGNYLIQVQDANLNAQGLFNFQKSSLAFREVEVCVPVVEDFPYAPFDGVVLGDFVWYDLNQDGIQNEWFDANNDGQVTLNDPAAGAISIREWEWFDLNGDGRYDGPENEGELNKAGLAGTTDGGNIRVTGPNGYDANVVVGVLGYWRERPGATADDMFDDQGGAIYGEYTAVITADPVLLASASAMAATGLVKNLPNEGGRMTDINSIRFEERCGLTTDDTVSRTVSSDSRVHLDMDFGWVCVQAEVEIIANDDDFGDYFVSYGGLLGNILDNDLLEGERPDPADVDFEFTELDGVIGLLIDDNGELSLIPNVNEARAYTLRYVLRETAFPDNNDDALVFFRLLNDQVDLSVEKTSFEVEIYEGDEFEYEITVRNIGGTPATNVEIVDELPASVTYLSSSVVFTNDEQIQVGTPAVTGSRITWNVPFLPADGVIVFRVRVQAGDAGTITNIATVGAEEEDVDTTNNQDDDVNQVLPFRIPNVITPNNDGDNDSFEIKGLGKFVSNEITIFNRYGDHVLEQENYRNDWNAPGQVSGTYFFVLRTVDRSGREHEFTGWIQVIKED</sequence>
<feature type="compositionally biased region" description="Acidic residues" evidence="1">
    <location>
        <begin position="270"/>
        <end position="284"/>
    </location>
</feature>
<evidence type="ECO:0000259" key="3">
    <source>
        <dbReference type="Pfam" id="PF24346"/>
    </source>
</evidence>
<dbReference type="Pfam" id="PF01345">
    <property type="entry name" value="DUF11"/>
    <property type="match status" value="1"/>
</dbReference>
<feature type="compositionally biased region" description="Acidic residues" evidence="1">
    <location>
        <begin position="161"/>
        <end position="176"/>
    </location>
</feature>
<evidence type="ECO:0000256" key="1">
    <source>
        <dbReference type="SAM" id="MobiDB-lite"/>
    </source>
</evidence>
<protein>
    <submittedName>
        <fullName evidence="4">DUF11 domain-containing protein</fullName>
    </submittedName>
</protein>
<organism evidence="4 5">
    <name type="scientific">Algoriphagus formosus</name>
    <dbReference type="NCBI Taxonomy" id="2007308"/>
    <lineage>
        <taxon>Bacteria</taxon>
        <taxon>Pseudomonadati</taxon>
        <taxon>Bacteroidota</taxon>
        <taxon>Cytophagia</taxon>
        <taxon>Cytophagales</taxon>
        <taxon>Cyclobacteriaceae</taxon>
        <taxon>Algoriphagus</taxon>
    </lineage>
</organism>
<dbReference type="Pfam" id="PF13620">
    <property type="entry name" value="CarboxypepD_reg"/>
    <property type="match status" value="1"/>
</dbReference>
<feature type="region of interest" description="Disordered" evidence="1">
    <location>
        <begin position="263"/>
        <end position="287"/>
    </location>
</feature>
<feature type="domain" description="DUF7507" evidence="3">
    <location>
        <begin position="2"/>
        <end position="62"/>
    </location>
</feature>
<dbReference type="InterPro" id="IPR013783">
    <property type="entry name" value="Ig-like_fold"/>
</dbReference>
<feature type="domain" description="DUF11" evidence="2">
    <location>
        <begin position="799"/>
        <end position="918"/>
    </location>
</feature>